<dbReference type="KEGG" id="tmc:LMI_0723"/>
<dbReference type="Proteomes" id="UP000182998">
    <property type="component" value="Unassembled WGS sequence"/>
</dbReference>
<organism evidence="1 3">
    <name type="scientific">Legionella micdadei</name>
    <name type="common">Tatlockia micdadei</name>
    <dbReference type="NCBI Taxonomy" id="451"/>
    <lineage>
        <taxon>Bacteria</taxon>
        <taxon>Pseudomonadati</taxon>
        <taxon>Pseudomonadota</taxon>
        <taxon>Gammaproteobacteria</taxon>
        <taxon>Legionellales</taxon>
        <taxon>Legionellaceae</taxon>
        <taxon>Legionella</taxon>
    </lineage>
</organism>
<dbReference type="PATRIC" id="fig|451.8.peg.2263"/>
<proteinExistence type="predicted"/>
<name>A0A098GDJ2_LEGMI</name>
<keyword evidence="4" id="KW-1185">Reference proteome</keyword>
<reference evidence="2 4" key="3">
    <citation type="submission" date="2016-10" db="EMBL/GenBank/DDBJ databases">
        <authorList>
            <person name="Varghese N."/>
            <person name="Submissions S."/>
        </authorList>
    </citation>
    <scope>NUCLEOTIDE SEQUENCE [LARGE SCALE GENOMIC DNA]</scope>
    <source>
        <strain evidence="2 4">ATCC 33218</strain>
    </source>
</reference>
<evidence type="ECO:0000313" key="1">
    <source>
        <dbReference type="EMBL" id="CEG60047.1"/>
    </source>
</evidence>
<reference evidence="1" key="1">
    <citation type="submission" date="2014-09" db="EMBL/GenBank/DDBJ databases">
        <authorList>
            <person name="GOMEZ-VALERO Laura"/>
        </authorList>
    </citation>
    <scope>NUCLEOTIDE SEQUENCE</scope>
    <source>
        <strain evidence="1">ATCC33218</strain>
    </source>
</reference>
<evidence type="ECO:0000313" key="2">
    <source>
        <dbReference type="EMBL" id="SCY62232.1"/>
    </source>
</evidence>
<sequence length="732" mass="84576">MKSYDTRLEQLRELYPSANWSLFNSFNFIPSARDKNNLTIVVLNMSDGVGDYMHAKHFSAWLKQLLEPYGYTVTILLQTDFTSDSKEDGCIDYVINDLTENGHKFCDKYWIFCNEEDFAEEEPSEFVEWLEREENADLVDYLQRSIGIIEVSAAVVEPLEQFLTEKTDEFDLPFIQCLQYGMDKNPEYRHYPLFTNLLMGLPTTDNSIAAGIEINDEITQHSPESILLRLEKEEGRFISHLLRSTEPASQESIEIYLRTHHFMPGYIQNTQTARMFIASNVAAHGEAGLCDFLLPNNVVDENEIRSFLKDTGLIKCDNEIAFIRDASQDIEEKARIRVFTLRIASDANYDSLYGISRDSAACSGDNSTTLVFSGRHLPFLEYKSRDIISERFYKRHLLRFVKTCLNKLPPDDALIPGMKKLIDYFNLSLTLSEAYLRSCPHETLTQLTYSLGCFQADPDVKTAWAYVNDKILRQCNIFHSLVPCIKYMMLFSNSSNQLRQILTRTAEAKYLVTHDWISAEDMDNMPMHFYGEFLNPNFAENLPITNRPTIHKFVFENWYRNQVLDVVHQLHELIKSGLLQTDVLNDPPINVLVYFEFIPLDLSKAIKTPEALISFSISRWAKDISSFHKSYTECQKYITPDAWEAVFCMIMNIMERGFKTANWKQSFSIYKMSKKMIDVTQDSEKEQWVNLAEKASKKFAVLYAAQPGLFYGALPLSDEVAEPPHKKSRRNL</sequence>
<dbReference type="OrthoDB" id="9877187at2"/>
<dbReference type="Proteomes" id="UP000032414">
    <property type="component" value="Chromosome I"/>
</dbReference>
<evidence type="ECO:0000313" key="3">
    <source>
        <dbReference type="Proteomes" id="UP000032414"/>
    </source>
</evidence>
<gene>
    <name evidence="1" type="ORF">LMI_0723</name>
    <name evidence="2" type="ORF">SAMN02982997_02281</name>
</gene>
<dbReference type="HOGENOM" id="CLU_378516_0_0_6"/>
<dbReference type="RefSeq" id="WP_143001022.1">
    <property type="nucleotide sequence ID" value="NZ_CP020614.1"/>
</dbReference>
<dbReference type="EMBL" id="FMVN01000011">
    <property type="protein sequence ID" value="SCY62232.1"/>
    <property type="molecule type" value="Genomic_DNA"/>
</dbReference>
<protein>
    <submittedName>
        <fullName evidence="1">Uncharacterized protein</fullName>
    </submittedName>
</protein>
<evidence type="ECO:0000313" key="4">
    <source>
        <dbReference type="Proteomes" id="UP000182998"/>
    </source>
</evidence>
<dbReference type="EMBL" id="LN614830">
    <property type="protein sequence ID" value="CEG60047.1"/>
    <property type="molecule type" value="Genomic_DNA"/>
</dbReference>
<accession>A0A098GDJ2</accession>
<dbReference type="AlphaFoldDB" id="A0A098GDJ2"/>
<reference evidence="3" key="2">
    <citation type="submission" date="2014-09" db="EMBL/GenBank/DDBJ databases">
        <authorList>
            <person name="Gomez-Valero L."/>
        </authorList>
    </citation>
    <scope>NUCLEOTIDE SEQUENCE [LARGE SCALE GENOMIC DNA]</scope>
    <source>
        <strain evidence="3">ATCC33218</strain>
    </source>
</reference>